<dbReference type="Pfam" id="PF07716">
    <property type="entry name" value="bZIP_2"/>
    <property type="match status" value="1"/>
</dbReference>
<dbReference type="AlphaFoldDB" id="A0A1J9NZV4"/>
<proteinExistence type="predicted"/>
<dbReference type="SUPFAM" id="SSF57959">
    <property type="entry name" value="Leucine zipper domain"/>
    <property type="match status" value="1"/>
</dbReference>
<sequence length="125" mass="14631">MLQTVTESAQIWLGTINIDLESRSRRVVKKRRLNSRAFERFRQRKKAKMEEMQETIERLTKECDYLRCLCHRLGKSREAEIDSIFDGGLSQLRTLVPGYARRVAQEFLSRYGSGGSQSSTLMKRR</sequence>
<feature type="domain" description="BZIP" evidence="2">
    <location>
        <begin position="29"/>
        <end position="68"/>
    </location>
</feature>
<accession>A0A1J9NZV4</accession>
<reference evidence="3 4" key="1">
    <citation type="submission" date="2015-07" db="EMBL/GenBank/DDBJ databases">
        <title>Emmonsia species relationships and genome sequence.</title>
        <authorList>
            <consortium name="The Broad Institute Genomics Platform"/>
            <person name="Cuomo C.A."/>
            <person name="Munoz J.F."/>
            <person name="Imamovic A."/>
            <person name="Priest M.E."/>
            <person name="Young S."/>
            <person name="Clay O.K."/>
            <person name="McEwen J.G."/>
        </authorList>
    </citation>
    <scope>NUCLEOTIDE SEQUENCE [LARGE SCALE GENOMIC DNA]</scope>
    <source>
        <strain evidence="3 4">UAMH 9510</strain>
    </source>
</reference>
<dbReference type="EMBL" id="LGRN01000942">
    <property type="protein sequence ID" value="OJD10089.1"/>
    <property type="molecule type" value="Genomic_DNA"/>
</dbReference>
<evidence type="ECO:0000259" key="2">
    <source>
        <dbReference type="Pfam" id="PF07716"/>
    </source>
</evidence>
<feature type="coiled-coil region" evidence="1">
    <location>
        <begin position="38"/>
        <end position="69"/>
    </location>
</feature>
<dbReference type="OrthoDB" id="4180682at2759"/>
<name>A0A1J9NZV4_9EURO</name>
<evidence type="ECO:0000313" key="4">
    <source>
        <dbReference type="Proteomes" id="UP000182235"/>
    </source>
</evidence>
<protein>
    <recommendedName>
        <fullName evidence="2">BZIP domain-containing protein</fullName>
    </recommendedName>
</protein>
<dbReference type="InterPro" id="IPR046347">
    <property type="entry name" value="bZIP_sf"/>
</dbReference>
<dbReference type="Gene3D" id="1.20.5.170">
    <property type="match status" value="1"/>
</dbReference>
<keyword evidence="4" id="KW-1185">Reference proteome</keyword>
<evidence type="ECO:0000256" key="1">
    <source>
        <dbReference type="SAM" id="Coils"/>
    </source>
</evidence>
<comment type="caution">
    <text evidence="3">The sequence shown here is derived from an EMBL/GenBank/DDBJ whole genome shotgun (WGS) entry which is preliminary data.</text>
</comment>
<gene>
    <name evidence="3" type="ORF">AJ78_08756</name>
</gene>
<dbReference type="VEuPathDB" id="FungiDB:AJ78_08756"/>
<dbReference type="GO" id="GO:0003700">
    <property type="term" value="F:DNA-binding transcription factor activity"/>
    <property type="evidence" value="ECO:0007669"/>
    <property type="project" value="InterPro"/>
</dbReference>
<organism evidence="3 4">
    <name type="scientific">Emergomyces pasteurianus Ep9510</name>
    <dbReference type="NCBI Taxonomy" id="1447872"/>
    <lineage>
        <taxon>Eukaryota</taxon>
        <taxon>Fungi</taxon>
        <taxon>Dikarya</taxon>
        <taxon>Ascomycota</taxon>
        <taxon>Pezizomycotina</taxon>
        <taxon>Eurotiomycetes</taxon>
        <taxon>Eurotiomycetidae</taxon>
        <taxon>Onygenales</taxon>
        <taxon>Ajellomycetaceae</taxon>
        <taxon>Emergomyces</taxon>
    </lineage>
</organism>
<keyword evidence="1" id="KW-0175">Coiled coil</keyword>
<dbReference type="Proteomes" id="UP000182235">
    <property type="component" value="Unassembled WGS sequence"/>
</dbReference>
<evidence type="ECO:0000313" key="3">
    <source>
        <dbReference type="EMBL" id="OJD10089.1"/>
    </source>
</evidence>
<dbReference type="InterPro" id="IPR004827">
    <property type="entry name" value="bZIP"/>
</dbReference>